<organism evidence="3 4">
    <name type="scientific">Wallemia ichthyophaga (strain EXF-994 / CBS 113033)</name>
    <dbReference type="NCBI Taxonomy" id="1299270"/>
    <lineage>
        <taxon>Eukaryota</taxon>
        <taxon>Fungi</taxon>
        <taxon>Dikarya</taxon>
        <taxon>Basidiomycota</taxon>
        <taxon>Wallemiomycotina</taxon>
        <taxon>Wallemiomycetes</taxon>
        <taxon>Wallemiales</taxon>
        <taxon>Wallemiaceae</taxon>
        <taxon>Wallemia</taxon>
    </lineage>
</organism>
<feature type="compositionally biased region" description="Basic and acidic residues" evidence="1">
    <location>
        <begin position="303"/>
        <end position="314"/>
    </location>
</feature>
<evidence type="ECO:0000256" key="1">
    <source>
        <dbReference type="SAM" id="MobiDB-lite"/>
    </source>
</evidence>
<gene>
    <name evidence="3" type="ORF">J056_001272</name>
</gene>
<dbReference type="OrthoDB" id="6415790at2759"/>
<dbReference type="eggNOG" id="KOG1862">
    <property type="taxonomic scope" value="Eukaryota"/>
</dbReference>
<feature type="compositionally biased region" description="Low complexity" evidence="1">
    <location>
        <begin position="604"/>
        <end position="614"/>
    </location>
</feature>
<feature type="region of interest" description="Disordered" evidence="1">
    <location>
        <begin position="482"/>
        <end position="668"/>
    </location>
</feature>
<dbReference type="RefSeq" id="XP_009269107.1">
    <property type="nucleotide sequence ID" value="XM_009270832.1"/>
</dbReference>
<dbReference type="PROSITE" id="PS50829">
    <property type="entry name" value="GYF"/>
    <property type="match status" value="1"/>
</dbReference>
<dbReference type="GO" id="GO:0005829">
    <property type="term" value="C:cytosol"/>
    <property type="evidence" value="ECO:0007669"/>
    <property type="project" value="TreeGrafter"/>
</dbReference>
<dbReference type="EMBL" id="KE007237">
    <property type="protein sequence ID" value="EOR00043.1"/>
    <property type="molecule type" value="Genomic_DNA"/>
</dbReference>
<dbReference type="Pfam" id="PF02213">
    <property type="entry name" value="GYF"/>
    <property type="match status" value="1"/>
</dbReference>
<feature type="region of interest" description="Disordered" evidence="1">
    <location>
        <begin position="61"/>
        <end position="106"/>
    </location>
</feature>
<accession>R9AD17</accession>
<feature type="compositionally biased region" description="Low complexity" evidence="1">
    <location>
        <begin position="728"/>
        <end position="771"/>
    </location>
</feature>
<evidence type="ECO:0000313" key="4">
    <source>
        <dbReference type="Proteomes" id="UP000014064"/>
    </source>
</evidence>
<feature type="compositionally biased region" description="Basic and acidic residues" evidence="1">
    <location>
        <begin position="547"/>
        <end position="564"/>
    </location>
</feature>
<feature type="compositionally biased region" description="Low complexity" evidence="1">
    <location>
        <begin position="130"/>
        <end position="141"/>
    </location>
</feature>
<dbReference type="Gene3D" id="3.30.1490.40">
    <property type="match status" value="1"/>
</dbReference>
<dbReference type="InterPro" id="IPR035445">
    <property type="entry name" value="GYF-like_dom_sf"/>
</dbReference>
<dbReference type="InterPro" id="IPR051640">
    <property type="entry name" value="GRB10-interact_GYF"/>
</dbReference>
<dbReference type="PANTHER" id="PTHR14445:SF36">
    <property type="entry name" value="FI03272P-RELATED"/>
    <property type="match status" value="1"/>
</dbReference>
<dbReference type="HOGENOM" id="CLU_019270_0_0_1"/>
<feature type="compositionally biased region" description="Polar residues" evidence="1">
    <location>
        <begin position="615"/>
        <end position="633"/>
    </location>
</feature>
<feature type="compositionally biased region" description="Gly residues" evidence="1">
    <location>
        <begin position="484"/>
        <end position="493"/>
    </location>
</feature>
<feature type="compositionally biased region" description="Low complexity" evidence="1">
    <location>
        <begin position="81"/>
        <end position="97"/>
    </location>
</feature>
<keyword evidence="4" id="KW-1185">Reference proteome</keyword>
<dbReference type="OMA" id="RQEFLRW"/>
<dbReference type="STRING" id="1299270.R9AD17"/>
<dbReference type="KEGG" id="wic:J056_001272"/>
<feature type="region of interest" description="Disordered" evidence="1">
    <location>
        <begin position="260"/>
        <end position="314"/>
    </location>
</feature>
<feature type="region of interest" description="Disordered" evidence="1">
    <location>
        <begin position="121"/>
        <end position="200"/>
    </location>
</feature>
<evidence type="ECO:0000313" key="3">
    <source>
        <dbReference type="EMBL" id="EOR00043.1"/>
    </source>
</evidence>
<dbReference type="SMART" id="SM00444">
    <property type="entry name" value="GYF"/>
    <property type="match status" value="1"/>
</dbReference>
<feature type="compositionally biased region" description="Low complexity" evidence="1">
    <location>
        <begin position="565"/>
        <end position="589"/>
    </location>
</feature>
<dbReference type="SUPFAM" id="SSF55277">
    <property type="entry name" value="GYF domain"/>
    <property type="match status" value="1"/>
</dbReference>
<feature type="domain" description="GYF" evidence="2">
    <location>
        <begin position="184"/>
        <end position="232"/>
    </location>
</feature>
<dbReference type="InterPro" id="IPR003169">
    <property type="entry name" value="GYF"/>
</dbReference>
<dbReference type="GeneID" id="20374224"/>
<sequence length="882" mass="94435">MALPVRYSKNEIIEAYKGLQIARPENINDSLLVSDSQITPVNLSRHTPISGNLNSNFKKRVVNNNKKSKSTPVKGGGGAHGVHATQSAHAPHAAPAPDWDNHSGWAQRFKKGDDLFNRKVASKPVSRPVSRPASRPATPTTPTTPPKGLLNRPSKKAVDGVQQPQQVVQQPQQHAPPQPPSQTLSDWVYRDPSGSLQGPFNPDTMQQWFLSAYFPPSLLVSRVDSETFIPLDELLARVADRSQPFHSAIVVDVNKLYHPQPQPQPQLQRLAATDSAGPSPVSTPFARPLWASGSGSGSPMVDVEQHHHQQQQSKEEILLALRHRDLLEQQQQQQHQQQQQQFIQHQLLHQQAAAQQQQQQQELHVWQLQQQAQQEAQKQAQEQAQEQLAHTHLRDDADLSVAVEAPESTVDSGSIAEESVMSPIKTPPSVAVAPVAPVAPVAQVQGVEPVQAVHPQHSHSQPLSGRGGVNVVTQAELERVQRGVNGGGVGGGRDIAPHHSSDSPKMSVSLGDVLEKQGGHTNTHTTYPPKKAAPAPWAAQAQVQTENVREKTTPSLKEIQEAEARQSAAKKQAQAQRSAAQKQQQQPSARVDDVLPGTLNWGLASSGSGASQQAHNGSNTNSKDITSTSTSTPPAWGGSSLGQKKNLRQIQEEEEAKEREVQRKNVATAQAHAAARGYAASAQRTAQLNGMTGANANANANPNPNANIGNGAWTVVQGSGVKPGAVASQGSGLGSQTQSGAPAKTAKASNTPAKTTATPAAPTPSVSVPASIAQGSNVREPGAPSEEFVKWCKGSMTGLNGTTADEILPILLSFDIEKPDLELIQDMVYASSSTMDGRRFASEFARKRKEDAKGVTGLTGTVTTTKAPQETFKVVQKKKKRV</sequence>
<feature type="compositionally biased region" description="Low complexity" evidence="1">
    <location>
        <begin position="161"/>
        <end position="173"/>
    </location>
</feature>
<protein>
    <submittedName>
        <fullName evidence="3">GYF domain-containing protein mpd2</fullName>
    </submittedName>
</protein>
<feature type="region of interest" description="Disordered" evidence="1">
    <location>
        <begin position="723"/>
        <end position="783"/>
    </location>
</feature>
<proteinExistence type="predicted"/>
<dbReference type="Proteomes" id="UP000014064">
    <property type="component" value="Unassembled WGS sequence"/>
</dbReference>
<feature type="compositionally biased region" description="Low complexity" evidence="1">
    <location>
        <begin position="528"/>
        <end position="542"/>
    </location>
</feature>
<evidence type="ECO:0000259" key="2">
    <source>
        <dbReference type="PROSITE" id="PS50829"/>
    </source>
</evidence>
<reference evidence="4" key="1">
    <citation type="journal article" date="2013" name="BMC Genomics">
        <title>Genome and transcriptome sequencing of the halophilic fungus Wallemia ichthyophaga: haloadaptations present and absent.</title>
        <authorList>
            <person name="Zajc J."/>
            <person name="Liu Y."/>
            <person name="Dai W."/>
            <person name="Yang Z."/>
            <person name="Hu J."/>
            <person name="Gostincar C."/>
            <person name="Gunde-Cimerman N."/>
        </authorList>
    </citation>
    <scope>NUCLEOTIDE SEQUENCE [LARGE SCALE GENOMIC DNA]</scope>
    <source>
        <strain evidence="4">EXF-994 / CBS 113033</strain>
    </source>
</reference>
<name>R9AD17_WALI9</name>
<dbReference type="PANTHER" id="PTHR14445">
    <property type="entry name" value="GRB10 INTERACTING GYF PROTEIN"/>
    <property type="match status" value="1"/>
</dbReference>
<dbReference type="AlphaFoldDB" id="R9AD17"/>